<evidence type="ECO:0000256" key="1">
    <source>
        <dbReference type="SAM" id="MobiDB-lite"/>
    </source>
</evidence>
<evidence type="ECO:0000313" key="2">
    <source>
        <dbReference type="EMBL" id="QEU84275.1"/>
    </source>
</evidence>
<dbReference type="SUPFAM" id="SSF52540">
    <property type="entry name" value="P-loop containing nucleoside triphosphate hydrolases"/>
    <property type="match status" value="1"/>
</dbReference>
<gene>
    <name evidence="2" type="ORF">CP969_05930</name>
</gene>
<dbReference type="Pfam" id="PF13671">
    <property type="entry name" value="AAA_33"/>
    <property type="match status" value="1"/>
</dbReference>
<sequence length="197" mass="21146">MAVFVGLQASGKSTFYGQCLSGRYALVGKDLFPRGARNRQRRQMRLVREHLAAGRSVAVDNTNPSPHEWAPLVELAHAHGATATAYWFPPDVTGSLRRNAAREGRDRVPDVGVLATLKKLRRPSTEDGFDAVLEVRFDGRGGFEVRAGTPRASGAPGTPRTLPRNEPGGCGTAGGGRSSRTGRGAGEADPDRRDTER</sequence>
<keyword evidence="2" id="KW-0067">ATP-binding</keyword>
<reference evidence="2 3" key="1">
    <citation type="submission" date="2017-09" db="EMBL/GenBank/DDBJ databases">
        <authorList>
            <person name="Lee N."/>
            <person name="Cho B.-K."/>
        </authorList>
    </citation>
    <scope>NUCLEOTIDE SEQUENCE [LARGE SCALE GENOMIC DNA]</scope>
    <source>
        <strain evidence="2 3">ATCC 39115</strain>
    </source>
</reference>
<dbReference type="PANTHER" id="PTHR12083:SF9">
    <property type="entry name" value="BIFUNCTIONAL POLYNUCLEOTIDE PHOSPHATASE_KINASE"/>
    <property type="match status" value="1"/>
</dbReference>
<dbReference type="Gene3D" id="3.40.50.300">
    <property type="entry name" value="P-loop containing nucleotide triphosphate hydrolases"/>
    <property type="match status" value="1"/>
</dbReference>
<name>A0ABX6AAG1_STRVD</name>
<proteinExistence type="predicted"/>
<evidence type="ECO:0000313" key="3">
    <source>
        <dbReference type="Proteomes" id="UP000327143"/>
    </source>
</evidence>
<dbReference type="GO" id="GO:0005524">
    <property type="term" value="F:ATP binding"/>
    <property type="evidence" value="ECO:0007669"/>
    <property type="project" value="UniProtKB-KW"/>
</dbReference>
<accession>A0ABX6AAG1</accession>
<organism evidence="2 3">
    <name type="scientific">Streptomyces viridosporus T7A</name>
    <dbReference type="NCBI Taxonomy" id="665577"/>
    <lineage>
        <taxon>Bacteria</taxon>
        <taxon>Bacillati</taxon>
        <taxon>Actinomycetota</taxon>
        <taxon>Actinomycetes</taxon>
        <taxon>Kitasatosporales</taxon>
        <taxon>Streptomycetaceae</taxon>
        <taxon>Streptomyces</taxon>
    </lineage>
</organism>
<dbReference type="PANTHER" id="PTHR12083">
    <property type="entry name" value="BIFUNCTIONAL POLYNUCLEOTIDE PHOSPHATASE/KINASE"/>
    <property type="match status" value="1"/>
</dbReference>
<dbReference type="InterPro" id="IPR027417">
    <property type="entry name" value="P-loop_NTPase"/>
</dbReference>
<dbReference type="Proteomes" id="UP000327143">
    <property type="component" value="Chromosome"/>
</dbReference>
<protein>
    <submittedName>
        <fullName evidence="2">ATP-binding protein</fullName>
    </submittedName>
</protein>
<dbReference type="EMBL" id="CP023700">
    <property type="protein sequence ID" value="QEU84275.1"/>
    <property type="molecule type" value="Genomic_DNA"/>
</dbReference>
<keyword evidence="3" id="KW-1185">Reference proteome</keyword>
<keyword evidence="2" id="KW-0547">Nucleotide-binding</keyword>
<feature type="compositionally biased region" description="Gly residues" evidence="1">
    <location>
        <begin position="168"/>
        <end position="177"/>
    </location>
</feature>
<feature type="region of interest" description="Disordered" evidence="1">
    <location>
        <begin position="143"/>
        <end position="197"/>
    </location>
</feature>